<evidence type="ECO:0000256" key="1">
    <source>
        <dbReference type="ARBA" id="ARBA00023242"/>
    </source>
</evidence>
<reference evidence="3" key="2">
    <citation type="submission" date="2023-06" db="EMBL/GenBank/DDBJ databases">
        <authorList>
            <consortium name="Lawrence Berkeley National Laboratory"/>
            <person name="Haridas S."/>
            <person name="Hensen N."/>
            <person name="Bonometti L."/>
            <person name="Westerberg I."/>
            <person name="Brannstrom I.O."/>
            <person name="Guillou S."/>
            <person name="Cros-Aarteil S."/>
            <person name="Calhoun S."/>
            <person name="Kuo A."/>
            <person name="Mondo S."/>
            <person name="Pangilinan J."/>
            <person name="Riley R."/>
            <person name="LaButti K."/>
            <person name="Andreopoulos B."/>
            <person name="Lipzen A."/>
            <person name="Chen C."/>
            <person name="Yanf M."/>
            <person name="Daum C."/>
            <person name="Ng V."/>
            <person name="Clum A."/>
            <person name="Steindorff A."/>
            <person name="Ohm R."/>
            <person name="Martin F."/>
            <person name="Silar P."/>
            <person name="Natvig D."/>
            <person name="Lalanne C."/>
            <person name="Gautier V."/>
            <person name="Ament-velasquez S.L."/>
            <person name="Kruys A."/>
            <person name="Hutchinson M.I."/>
            <person name="Powell A.J."/>
            <person name="Barry K."/>
            <person name="Miller A.N."/>
            <person name="Grigoriev I.V."/>
            <person name="Debuchy R."/>
            <person name="Gladieux P."/>
            <person name="Thoren M.H."/>
            <person name="Johannesson H."/>
        </authorList>
    </citation>
    <scope>NUCLEOTIDE SEQUENCE</scope>
    <source>
        <strain evidence="3">CBS 232.78</strain>
    </source>
</reference>
<protein>
    <recommendedName>
        <fullName evidence="2">Zn(2)-C6 fungal-type domain-containing protein</fullName>
    </recommendedName>
</protein>
<dbReference type="InterPro" id="IPR036864">
    <property type="entry name" value="Zn2-C6_fun-type_DNA-bd_sf"/>
</dbReference>
<accession>A0AAE0U444</accession>
<dbReference type="Proteomes" id="UP001285441">
    <property type="component" value="Unassembled WGS sequence"/>
</dbReference>
<dbReference type="PROSITE" id="PS50048">
    <property type="entry name" value="ZN2_CY6_FUNGAL_2"/>
    <property type="match status" value="1"/>
</dbReference>
<dbReference type="EMBL" id="JAULSW010000002">
    <property type="protein sequence ID" value="KAK3389905.1"/>
    <property type="molecule type" value="Genomic_DNA"/>
</dbReference>
<dbReference type="SUPFAM" id="SSF57701">
    <property type="entry name" value="Zn2/Cys6 DNA-binding domain"/>
    <property type="match status" value="1"/>
</dbReference>
<dbReference type="InterPro" id="IPR001138">
    <property type="entry name" value="Zn2Cys6_DnaBD"/>
</dbReference>
<evidence type="ECO:0000313" key="4">
    <source>
        <dbReference type="Proteomes" id="UP001285441"/>
    </source>
</evidence>
<dbReference type="AlphaFoldDB" id="A0AAE0U444"/>
<sequence>MPTRNPTPEKDLTRKRKAHTKSRGGCVNCKIRHIKCDEIKPCCRRCYIFGVACSYDRASAHLQPLPAIAFTNTIPSPNTTLSANTQVLGLLNDSVSRQSAKEMAFRFSLHDLEIVNRFHARTILTVGNEKAAGIYQRESVRLAFQHPFLCHLVITLTLMHDRFNISEKQTTAELFHWLEGTSQFNSIISGASRGNLTSSQKDAVWIASIVLGCTTLAQVDSNNPEEIWPMQSTPSDLDWLKISTGKSEIWRLVNLGRSDSALRELCTDFAGGQPLPTATDSESLKVLPPELIELLELGSPTASPATNPYYGSAVVLARLLPLATTADNLIHFLQFIIQMTPRFMLLLEDKDPRALLLLVYYHAKISQDGRWWWRKRAMLEGQSICIFLERYHGNTSHLEMLLEFPKAHFWKGGNGYYGWDPPRSSLPWSSSLAALGEGAMVAGEQATVVQVSS</sequence>
<gene>
    <name evidence="3" type="ORF">B0H63DRAFT_105439</name>
</gene>
<keyword evidence="4" id="KW-1185">Reference proteome</keyword>
<name>A0AAE0U444_9PEZI</name>
<evidence type="ECO:0000313" key="3">
    <source>
        <dbReference type="EMBL" id="KAK3389905.1"/>
    </source>
</evidence>
<dbReference type="CDD" id="cd00067">
    <property type="entry name" value="GAL4"/>
    <property type="match status" value="1"/>
</dbReference>
<feature type="domain" description="Zn(2)-C6 fungal-type" evidence="2">
    <location>
        <begin position="25"/>
        <end position="55"/>
    </location>
</feature>
<reference evidence="3" key="1">
    <citation type="journal article" date="2023" name="Mol. Phylogenet. Evol.">
        <title>Genome-scale phylogeny and comparative genomics of the fungal order Sordariales.</title>
        <authorList>
            <person name="Hensen N."/>
            <person name="Bonometti L."/>
            <person name="Westerberg I."/>
            <person name="Brannstrom I.O."/>
            <person name="Guillou S."/>
            <person name="Cros-Aarteil S."/>
            <person name="Calhoun S."/>
            <person name="Haridas S."/>
            <person name="Kuo A."/>
            <person name="Mondo S."/>
            <person name="Pangilinan J."/>
            <person name="Riley R."/>
            <person name="LaButti K."/>
            <person name="Andreopoulos B."/>
            <person name="Lipzen A."/>
            <person name="Chen C."/>
            <person name="Yan M."/>
            <person name="Daum C."/>
            <person name="Ng V."/>
            <person name="Clum A."/>
            <person name="Steindorff A."/>
            <person name="Ohm R.A."/>
            <person name="Martin F."/>
            <person name="Silar P."/>
            <person name="Natvig D.O."/>
            <person name="Lalanne C."/>
            <person name="Gautier V."/>
            <person name="Ament-Velasquez S.L."/>
            <person name="Kruys A."/>
            <person name="Hutchinson M.I."/>
            <person name="Powell A.J."/>
            <person name="Barry K."/>
            <person name="Miller A.N."/>
            <person name="Grigoriev I.V."/>
            <person name="Debuchy R."/>
            <person name="Gladieux P."/>
            <person name="Hiltunen Thoren M."/>
            <person name="Johannesson H."/>
        </authorList>
    </citation>
    <scope>NUCLEOTIDE SEQUENCE</scope>
    <source>
        <strain evidence="3">CBS 232.78</strain>
    </source>
</reference>
<dbReference type="Pfam" id="PF00172">
    <property type="entry name" value="Zn_clus"/>
    <property type="match status" value="1"/>
</dbReference>
<dbReference type="InterPro" id="IPR053157">
    <property type="entry name" value="Sterol_Uptake_Regulator"/>
</dbReference>
<dbReference type="Gene3D" id="4.10.240.10">
    <property type="entry name" value="Zn(2)-C6 fungal-type DNA-binding domain"/>
    <property type="match status" value="1"/>
</dbReference>
<dbReference type="GO" id="GO:0001228">
    <property type="term" value="F:DNA-binding transcription activator activity, RNA polymerase II-specific"/>
    <property type="evidence" value="ECO:0007669"/>
    <property type="project" value="TreeGrafter"/>
</dbReference>
<proteinExistence type="predicted"/>
<dbReference type="PROSITE" id="PS00463">
    <property type="entry name" value="ZN2_CY6_FUNGAL_1"/>
    <property type="match status" value="1"/>
</dbReference>
<dbReference type="PANTHER" id="PTHR47784">
    <property type="entry name" value="STEROL UPTAKE CONTROL PROTEIN 2"/>
    <property type="match status" value="1"/>
</dbReference>
<organism evidence="3 4">
    <name type="scientific">Podospora didyma</name>
    <dbReference type="NCBI Taxonomy" id="330526"/>
    <lineage>
        <taxon>Eukaryota</taxon>
        <taxon>Fungi</taxon>
        <taxon>Dikarya</taxon>
        <taxon>Ascomycota</taxon>
        <taxon>Pezizomycotina</taxon>
        <taxon>Sordariomycetes</taxon>
        <taxon>Sordariomycetidae</taxon>
        <taxon>Sordariales</taxon>
        <taxon>Podosporaceae</taxon>
        <taxon>Podospora</taxon>
    </lineage>
</organism>
<dbReference type="PANTHER" id="PTHR47784:SF9">
    <property type="entry name" value="ZN(II)2CYS6 TRANSCRIPTION FACTOR (EUROFUNG)"/>
    <property type="match status" value="1"/>
</dbReference>
<evidence type="ECO:0000259" key="2">
    <source>
        <dbReference type="PROSITE" id="PS50048"/>
    </source>
</evidence>
<dbReference type="SMART" id="SM00066">
    <property type="entry name" value="GAL4"/>
    <property type="match status" value="1"/>
</dbReference>
<dbReference type="GO" id="GO:0008270">
    <property type="term" value="F:zinc ion binding"/>
    <property type="evidence" value="ECO:0007669"/>
    <property type="project" value="InterPro"/>
</dbReference>
<comment type="caution">
    <text evidence="3">The sequence shown here is derived from an EMBL/GenBank/DDBJ whole genome shotgun (WGS) entry which is preliminary data.</text>
</comment>
<keyword evidence="1" id="KW-0539">Nucleus</keyword>